<organism evidence="1 2">
    <name type="scientific">Mesorhizobium amorphae CCNWGS0123</name>
    <dbReference type="NCBI Taxonomy" id="1082933"/>
    <lineage>
        <taxon>Bacteria</taxon>
        <taxon>Pseudomonadati</taxon>
        <taxon>Pseudomonadota</taxon>
        <taxon>Alphaproteobacteria</taxon>
        <taxon>Hyphomicrobiales</taxon>
        <taxon>Phyllobacteriaceae</taxon>
        <taxon>Mesorhizobium</taxon>
    </lineage>
</organism>
<dbReference type="Gene3D" id="1.10.10.1150">
    <property type="entry name" value="Coenzyme PQQ synthesis protein D (PqqD)"/>
    <property type="match status" value="1"/>
</dbReference>
<protein>
    <submittedName>
        <fullName evidence="1">Peptidase, M50 family protein</fullName>
    </submittedName>
</protein>
<sequence length="110" mass="13013">MDRSYFSSSWYRVAQLKPRLRSQVSIHRTIFRGQVWHVMQDRTSGRFHRFTPEAYFIISLMTGRRTMQEVWDNACERLDEKVITQDAVIRLLGQLHASDVLFGDIPPDIE</sequence>
<dbReference type="AlphaFoldDB" id="G6YJK0"/>
<evidence type="ECO:0000313" key="1">
    <source>
        <dbReference type="EMBL" id="EHH04877.1"/>
    </source>
</evidence>
<dbReference type="Proteomes" id="UP000002949">
    <property type="component" value="Unassembled WGS sequence"/>
</dbReference>
<dbReference type="EMBL" id="AGSN01000218">
    <property type="protein sequence ID" value="EHH04877.1"/>
    <property type="molecule type" value="Genomic_DNA"/>
</dbReference>
<feature type="non-terminal residue" evidence="1">
    <location>
        <position position="110"/>
    </location>
</feature>
<dbReference type="InterPro" id="IPR041881">
    <property type="entry name" value="PqqD_sf"/>
</dbReference>
<name>G6YJK0_9HYPH</name>
<gene>
    <name evidence="1" type="ORF">MEA186_30891</name>
</gene>
<proteinExistence type="predicted"/>
<evidence type="ECO:0000313" key="2">
    <source>
        <dbReference type="Proteomes" id="UP000002949"/>
    </source>
</evidence>
<reference evidence="1 2" key="1">
    <citation type="journal article" date="2012" name="J. Bacteriol.">
        <title>Draft Genome Sequence of Plant Growth-Promoting Rhizobium Mesorhizobium amorphae, Isolated from Zinc-Lead Mine Tailings.</title>
        <authorList>
            <person name="Hao X."/>
            <person name="Lin Y."/>
            <person name="Johnstone L."/>
            <person name="Baltrus D.A."/>
            <person name="Miller S.J."/>
            <person name="Wei G."/>
            <person name="Rensing C."/>
        </authorList>
    </citation>
    <scope>NUCLEOTIDE SEQUENCE [LARGE SCALE GENOMIC DNA]</scope>
    <source>
        <strain evidence="1 2">CCNWGS0123</strain>
    </source>
</reference>
<accession>G6YJK0</accession>
<keyword evidence="2" id="KW-1185">Reference proteome</keyword>
<dbReference type="eggNOG" id="COG1994">
    <property type="taxonomic scope" value="Bacteria"/>
</dbReference>